<dbReference type="GO" id="GO:0000271">
    <property type="term" value="P:polysaccharide biosynthetic process"/>
    <property type="evidence" value="ECO:0007669"/>
    <property type="project" value="TreeGrafter"/>
</dbReference>
<organism evidence="4 5">
    <name type="scientific">Pseudonocardia ammonioxydans</name>
    <dbReference type="NCBI Taxonomy" id="260086"/>
    <lineage>
        <taxon>Bacteria</taxon>
        <taxon>Bacillati</taxon>
        <taxon>Actinomycetota</taxon>
        <taxon>Actinomycetes</taxon>
        <taxon>Pseudonocardiales</taxon>
        <taxon>Pseudonocardiaceae</taxon>
        <taxon>Pseudonocardia</taxon>
    </lineage>
</organism>
<dbReference type="RefSeq" id="WP_177238362.1">
    <property type="nucleotide sequence ID" value="NZ_FOUY01000007.1"/>
</dbReference>
<dbReference type="STRING" id="260086.SAMN05216207_1007173"/>
<comment type="similarity">
    <text evidence="2">Belongs to the DegT/DnrJ/EryC1 family.</text>
</comment>
<feature type="region of interest" description="Disordered" evidence="3">
    <location>
        <begin position="357"/>
        <end position="394"/>
    </location>
</feature>
<dbReference type="SUPFAM" id="SSF53383">
    <property type="entry name" value="PLP-dependent transferases"/>
    <property type="match status" value="1"/>
</dbReference>
<keyword evidence="4" id="KW-0808">Transferase</keyword>
<dbReference type="InterPro" id="IPR000653">
    <property type="entry name" value="DegT/StrS_aminotransferase"/>
</dbReference>
<evidence type="ECO:0000256" key="2">
    <source>
        <dbReference type="RuleBase" id="RU004508"/>
    </source>
</evidence>
<dbReference type="EMBL" id="FOUY01000007">
    <property type="protein sequence ID" value="SFN08278.1"/>
    <property type="molecule type" value="Genomic_DNA"/>
</dbReference>
<feature type="compositionally biased region" description="Low complexity" evidence="3">
    <location>
        <begin position="357"/>
        <end position="374"/>
    </location>
</feature>
<accession>A0A1I4W3W8</accession>
<dbReference type="Pfam" id="PF01041">
    <property type="entry name" value="DegT_DnrJ_EryC1"/>
    <property type="match status" value="1"/>
</dbReference>
<dbReference type="PANTHER" id="PTHR30244:SF34">
    <property type="entry name" value="DTDP-4-AMINO-4,6-DIDEOXYGALACTOSE TRANSAMINASE"/>
    <property type="match status" value="1"/>
</dbReference>
<reference evidence="4 5" key="1">
    <citation type="submission" date="2016-10" db="EMBL/GenBank/DDBJ databases">
        <authorList>
            <person name="de Groot N.N."/>
        </authorList>
    </citation>
    <scope>NUCLEOTIDE SEQUENCE [LARGE SCALE GENOMIC DNA]</scope>
    <source>
        <strain evidence="4 5">CGMCC 4.1877</strain>
    </source>
</reference>
<gene>
    <name evidence="4" type="ORF">SAMN05216207_1007173</name>
</gene>
<dbReference type="GO" id="GO:0008483">
    <property type="term" value="F:transaminase activity"/>
    <property type="evidence" value="ECO:0007669"/>
    <property type="project" value="UniProtKB-KW"/>
</dbReference>
<dbReference type="Gene3D" id="3.90.1150.10">
    <property type="entry name" value="Aspartate Aminotransferase, domain 1"/>
    <property type="match status" value="1"/>
</dbReference>
<dbReference type="InterPro" id="IPR015421">
    <property type="entry name" value="PyrdxlP-dep_Trfase_major"/>
</dbReference>
<dbReference type="PANTHER" id="PTHR30244">
    <property type="entry name" value="TRANSAMINASE"/>
    <property type="match status" value="1"/>
</dbReference>
<comment type="cofactor">
    <cofactor evidence="1">
        <name>pyridoxal 5'-phosphate</name>
        <dbReference type="ChEBI" id="CHEBI:597326"/>
    </cofactor>
</comment>
<dbReference type="InterPro" id="IPR015422">
    <property type="entry name" value="PyrdxlP-dep_Trfase_small"/>
</dbReference>
<dbReference type="Gene3D" id="3.40.640.10">
    <property type="entry name" value="Type I PLP-dependent aspartate aminotransferase-like (Major domain)"/>
    <property type="match status" value="1"/>
</dbReference>
<dbReference type="GO" id="GO:0030170">
    <property type="term" value="F:pyridoxal phosphate binding"/>
    <property type="evidence" value="ECO:0007669"/>
    <property type="project" value="TreeGrafter"/>
</dbReference>
<proteinExistence type="inferred from homology"/>
<dbReference type="InterPro" id="IPR015424">
    <property type="entry name" value="PyrdxlP-dep_Trfase"/>
</dbReference>
<evidence type="ECO:0000313" key="4">
    <source>
        <dbReference type="EMBL" id="SFN08278.1"/>
    </source>
</evidence>
<evidence type="ECO:0000256" key="1">
    <source>
        <dbReference type="ARBA" id="ARBA00001933"/>
    </source>
</evidence>
<keyword evidence="2" id="KW-0663">Pyridoxal phosphate</keyword>
<sequence>MTARRSARFETELAGYVGARHALAVNSGTSALVAALVGAGVGPGDEVLVPAYTWVSTAAAALAVGAVPVLVEIDGSLTMDPADLAERITPRSRAVLPVHMGNHVADMDRIMEVAAAHDLVVIEDACQAIGATYRGRQVGSIGHAGCFSFNQHKNIRAGEGGALVTGDTALFDRAAMYHDVGSYERPGFRGADTDLIVGVNLRMPELSAAVLRPQLARLDAQIARRHRHRGIMLEALAARVGRDLAPVPHQDPARAAGLAVGFGSAQAAVCFAAGRGVHRLADSGRHVYTNWRSLQARNPLHPARDPYAAVDREVDHGPDACPRTLEILARTCAIDLAPELLTPAFRLLARRTAARPGAAQPGAAQPGVARPGAVQPGVSQPGVSGLRGAGTACT</sequence>
<dbReference type="AlphaFoldDB" id="A0A1I4W3W8"/>
<evidence type="ECO:0000256" key="3">
    <source>
        <dbReference type="SAM" id="MobiDB-lite"/>
    </source>
</evidence>
<evidence type="ECO:0000313" key="5">
    <source>
        <dbReference type="Proteomes" id="UP000199614"/>
    </source>
</evidence>
<keyword evidence="5" id="KW-1185">Reference proteome</keyword>
<keyword evidence="4" id="KW-0032">Aminotransferase</keyword>
<protein>
    <submittedName>
        <fullName evidence="4">DegT/DnrJ/EryC1/StrS aminotransferase family protein</fullName>
    </submittedName>
</protein>
<dbReference type="Proteomes" id="UP000199614">
    <property type="component" value="Unassembled WGS sequence"/>
</dbReference>
<name>A0A1I4W3W8_PSUAM</name>